<accession>A0A5J4KBW2</accession>
<keyword evidence="2" id="KW-1185">Reference proteome</keyword>
<gene>
    <name evidence="1" type="ORF">KTAU_35810</name>
</gene>
<organism evidence="1 2">
    <name type="scientific">Thermogemmatispora aurantia</name>
    <dbReference type="NCBI Taxonomy" id="2045279"/>
    <lineage>
        <taxon>Bacteria</taxon>
        <taxon>Bacillati</taxon>
        <taxon>Chloroflexota</taxon>
        <taxon>Ktedonobacteria</taxon>
        <taxon>Thermogemmatisporales</taxon>
        <taxon>Thermogemmatisporaceae</taxon>
        <taxon>Thermogemmatispora</taxon>
    </lineage>
</organism>
<evidence type="ECO:0000313" key="2">
    <source>
        <dbReference type="Proteomes" id="UP000334820"/>
    </source>
</evidence>
<dbReference type="AlphaFoldDB" id="A0A5J4KBW2"/>
<sequence length="55" mass="6307">MQPLIYFHVLCVSSAGLAWPWPHSNRAVDPIAFARDGWGQRSWLAQCSLLREVLR</sequence>
<protein>
    <submittedName>
        <fullName evidence="1">Uncharacterized protein</fullName>
    </submittedName>
</protein>
<evidence type="ECO:0000313" key="1">
    <source>
        <dbReference type="EMBL" id="GER84945.1"/>
    </source>
</evidence>
<dbReference type="Proteomes" id="UP000334820">
    <property type="component" value="Unassembled WGS sequence"/>
</dbReference>
<comment type="caution">
    <text evidence="1">The sequence shown here is derived from an EMBL/GenBank/DDBJ whole genome shotgun (WGS) entry which is preliminary data.</text>
</comment>
<name>A0A5J4KBW2_9CHLR</name>
<dbReference type="EMBL" id="BKZV01000005">
    <property type="protein sequence ID" value="GER84945.1"/>
    <property type="molecule type" value="Genomic_DNA"/>
</dbReference>
<reference evidence="1 2" key="1">
    <citation type="journal article" date="2019" name="Int. J. Syst. Evol. Microbiol.">
        <title>Thermogemmatispora aurantia sp. nov. and Thermogemmatispora argillosa sp. nov., within the class Ktedonobacteria, and emended description of the genus Thermogemmatispora.</title>
        <authorList>
            <person name="Zheng Y."/>
            <person name="Wang C.M."/>
            <person name="Sakai Y."/>
            <person name="Abe K."/>
            <person name="Yokota A."/>
            <person name="Yabe S."/>
        </authorList>
    </citation>
    <scope>NUCLEOTIDE SEQUENCE [LARGE SCALE GENOMIC DNA]</scope>
    <source>
        <strain evidence="1 2">A1-2</strain>
    </source>
</reference>
<proteinExistence type="predicted"/>